<gene>
    <name evidence="2" type="ORF">EWM62_06010</name>
</gene>
<dbReference type="PROSITE" id="PS51257">
    <property type="entry name" value="PROKAR_LIPOPROTEIN"/>
    <property type="match status" value="1"/>
</dbReference>
<sequence length="147" mass="16418">MRYISFSLAVALIILSGCKSSYLITTQEQLKDSPCQTSDSGVNIRVKNAGKIAFTKIAVKYNNKELMFAGLKPGDSTCYKNLPSLWTNNDVTMFFSKQPGYYMKLMAVAVDRIRETKITHGFVTINVTITKAKGQLNYNTVITVDKK</sequence>
<organism evidence="2 3">
    <name type="scientific">Mucilaginibacter terrigena</name>
    <dbReference type="NCBI Taxonomy" id="2492395"/>
    <lineage>
        <taxon>Bacteria</taxon>
        <taxon>Pseudomonadati</taxon>
        <taxon>Bacteroidota</taxon>
        <taxon>Sphingobacteriia</taxon>
        <taxon>Sphingobacteriales</taxon>
        <taxon>Sphingobacteriaceae</taxon>
        <taxon>Mucilaginibacter</taxon>
    </lineage>
</organism>
<name>A0A4Q5LQ12_9SPHI</name>
<proteinExistence type="predicted"/>
<keyword evidence="1" id="KW-0732">Signal</keyword>
<dbReference type="RefSeq" id="WP_129875749.1">
    <property type="nucleotide sequence ID" value="NZ_SEWG01000002.1"/>
</dbReference>
<feature type="chain" id="PRO_5020812967" description="DUF4625 domain-containing protein" evidence="1">
    <location>
        <begin position="22"/>
        <end position="147"/>
    </location>
</feature>
<comment type="caution">
    <text evidence="2">The sequence shown here is derived from an EMBL/GenBank/DDBJ whole genome shotgun (WGS) entry which is preliminary data.</text>
</comment>
<evidence type="ECO:0008006" key="4">
    <source>
        <dbReference type="Google" id="ProtNLM"/>
    </source>
</evidence>
<evidence type="ECO:0000256" key="1">
    <source>
        <dbReference type="SAM" id="SignalP"/>
    </source>
</evidence>
<evidence type="ECO:0000313" key="3">
    <source>
        <dbReference type="Proteomes" id="UP000293331"/>
    </source>
</evidence>
<reference evidence="2 3" key="1">
    <citation type="submission" date="2019-02" db="EMBL/GenBank/DDBJ databases">
        <title>Bacterial novel species Mucilaginibacter sp. 17JY9-4 isolated from soil.</title>
        <authorList>
            <person name="Jung H.-Y."/>
        </authorList>
    </citation>
    <scope>NUCLEOTIDE SEQUENCE [LARGE SCALE GENOMIC DNA]</scope>
    <source>
        <strain evidence="2 3">17JY9-4</strain>
    </source>
</reference>
<dbReference type="Proteomes" id="UP000293331">
    <property type="component" value="Unassembled WGS sequence"/>
</dbReference>
<keyword evidence="3" id="KW-1185">Reference proteome</keyword>
<dbReference type="EMBL" id="SEWG01000002">
    <property type="protein sequence ID" value="RYU91492.1"/>
    <property type="molecule type" value="Genomic_DNA"/>
</dbReference>
<protein>
    <recommendedName>
        <fullName evidence="4">DUF4625 domain-containing protein</fullName>
    </recommendedName>
</protein>
<feature type="signal peptide" evidence="1">
    <location>
        <begin position="1"/>
        <end position="21"/>
    </location>
</feature>
<evidence type="ECO:0000313" key="2">
    <source>
        <dbReference type="EMBL" id="RYU91492.1"/>
    </source>
</evidence>
<dbReference type="AlphaFoldDB" id="A0A4Q5LQ12"/>
<accession>A0A4Q5LQ12</accession>